<dbReference type="Proteomes" id="UP001016761">
    <property type="component" value="Unassembled WGS sequence"/>
</dbReference>
<evidence type="ECO:0000313" key="11">
    <source>
        <dbReference type="EMBL" id="NUC72932.1"/>
    </source>
</evidence>
<name>A0ABX2LH51_9EURY</name>
<dbReference type="EMBL" id="JABUQZ010000001">
    <property type="protein sequence ID" value="NUC72932.1"/>
    <property type="molecule type" value="Genomic_DNA"/>
</dbReference>
<keyword evidence="5" id="KW-0056">Arginine metabolism</keyword>
<dbReference type="InterPro" id="IPR006035">
    <property type="entry name" value="Ureohydrolase"/>
</dbReference>
<dbReference type="Pfam" id="PF00491">
    <property type="entry name" value="Arginase"/>
    <property type="match status" value="1"/>
</dbReference>
<dbReference type="PRINTS" id="PR00116">
    <property type="entry name" value="ARGINASE"/>
</dbReference>
<evidence type="ECO:0000313" key="12">
    <source>
        <dbReference type="Proteomes" id="UP001016761"/>
    </source>
</evidence>
<keyword evidence="12" id="KW-1185">Reference proteome</keyword>
<protein>
    <recommendedName>
        <fullName evidence="4">Arginase</fullName>
        <ecNumber evidence="3">3.5.3.1</ecNumber>
    </recommendedName>
</protein>
<evidence type="ECO:0000256" key="10">
    <source>
        <dbReference type="RuleBase" id="RU003684"/>
    </source>
</evidence>
<evidence type="ECO:0000256" key="9">
    <source>
        <dbReference type="PROSITE-ProRule" id="PRU00742"/>
    </source>
</evidence>
<gene>
    <name evidence="11" type="primary">rocF</name>
    <name evidence="11" type="ORF">HTZ84_11520</name>
</gene>
<dbReference type="PIRSF" id="PIRSF036979">
    <property type="entry name" value="Arginase"/>
    <property type="match status" value="1"/>
</dbReference>
<keyword evidence="7 10" id="KW-0378">Hydrolase</keyword>
<evidence type="ECO:0000256" key="6">
    <source>
        <dbReference type="ARBA" id="ARBA00022723"/>
    </source>
</evidence>
<evidence type="ECO:0000256" key="7">
    <source>
        <dbReference type="ARBA" id="ARBA00022801"/>
    </source>
</evidence>
<reference evidence="11 12" key="1">
    <citation type="submission" date="2020-06" db="EMBL/GenBank/DDBJ databases">
        <title>Haloterrigena sp. nov., an extremely halophilic archaeon isolated from a saline sediment.</title>
        <authorList>
            <person name="Liu B.-B."/>
        </authorList>
    </citation>
    <scope>NUCLEOTIDE SEQUENCE [LARGE SCALE GENOMIC DNA]</scope>
    <source>
        <strain evidence="11 12">SYSU A558-1</strain>
    </source>
</reference>
<accession>A0ABX2LH51</accession>
<proteinExistence type="inferred from homology"/>
<dbReference type="InterPro" id="IPR020855">
    <property type="entry name" value="Ureohydrolase_Mn_BS"/>
</dbReference>
<dbReference type="CDD" id="cd09989">
    <property type="entry name" value="Arginase"/>
    <property type="match status" value="1"/>
</dbReference>
<dbReference type="GO" id="GO:0004053">
    <property type="term" value="F:arginase activity"/>
    <property type="evidence" value="ECO:0007669"/>
    <property type="project" value="UniProtKB-EC"/>
</dbReference>
<comment type="similarity">
    <text evidence="9 10">Belongs to the arginase family.</text>
</comment>
<evidence type="ECO:0000256" key="5">
    <source>
        <dbReference type="ARBA" id="ARBA00022503"/>
    </source>
</evidence>
<dbReference type="PANTHER" id="PTHR43782:SF3">
    <property type="entry name" value="ARGINASE"/>
    <property type="match status" value="1"/>
</dbReference>
<comment type="cofactor">
    <cofactor evidence="1">
        <name>Mn(2+)</name>
        <dbReference type="ChEBI" id="CHEBI:29035"/>
    </cofactor>
</comment>
<sequence length="307" mass="31969">MTTMQLESDLRDSAVSSDVAVIGAPIDIGGNRRGADLGPAAIRHAGLEDALSEAGVSVTDVGDVSVSEAGTEPVDAIQSTTAAIADRVAETLQQGARPLVLGGDHSIAIGTLRGTARNAKSGVIWFDAHGDYNTPTTSPSGNFHGMPLAAAHGHRDFADADWSIAPSIPEENTVLVGLRSLDERERDALRRADVTAYTMADIDDRGISEIVDEAIDIAASGTDGVHVSLDLDWLDPRAAPGVGTPVPGGATEREAHLALERLAERDAADDVLRSMDVVEVNPLLDDENTTAEAATDLVASAFGNRII</sequence>
<dbReference type="EC" id="3.5.3.1" evidence="3"/>
<comment type="caution">
    <text evidence="11">The sequence shown here is derived from an EMBL/GenBank/DDBJ whole genome shotgun (WGS) entry which is preliminary data.</text>
</comment>
<comment type="pathway">
    <text evidence="2">Nitrogen metabolism; urea cycle; L-ornithine and urea from L-arginine: step 1/1.</text>
</comment>
<dbReference type="InterPro" id="IPR023696">
    <property type="entry name" value="Ureohydrolase_dom_sf"/>
</dbReference>
<dbReference type="Gene3D" id="3.40.800.10">
    <property type="entry name" value="Ureohydrolase domain"/>
    <property type="match status" value="1"/>
</dbReference>
<keyword evidence="6" id="KW-0479">Metal-binding</keyword>
<evidence type="ECO:0000256" key="3">
    <source>
        <dbReference type="ARBA" id="ARBA00012168"/>
    </source>
</evidence>
<dbReference type="NCBIfam" id="TIGR01229">
    <property type="entry name" value="rocF_arginase"/>
    <property type="match status" value="1"/>
</dbReference>
<dbReference type="RefSeq" id="WP_174680812.1">
    <property type="nucleotide sequence ID" value="NZ_JABUQZ010000001.1"/>
</dbReference>
<evidence type="ECO:0000256" key="2">
    <source>
        <dbReference type="ARBA" id="ARBA00005098"/>
    </source>
</evidence>
<organism evidence="11 12">
    <name type="scientific">Haloterrigena gelatinilytica</name>
    <dbReference type="NCBI Taxonomy" id="2741724"/>
    <lineage>
        <taxon>Archaea</taxon>
        <taxon>Methanobacteriati</taxon>
        <taxon>Methanobacteriota</taxon>
        <taxon>Stenosarchaea group</taxon>
        <taxon>Halobacteria</taxon>
        <taxon>Halobacteriales</taxon>
        <taxon>Natrialbaceae</taxon>
        <taxon>Haloterrigena</taxon>
    </lineage>
</organism>
<evidence type="ECO:0000256" key="1">
    <source>
        <dbReference type="ARBA" id="ARBA00001936"/>
    </source>
</evidence>
<evidence type="ECO:0000256" key="4">
    <source>
        <dbReference type="ARBA" id="ARBA00018123"/>
    </source>
</evidence>
<keyword evidence="8" id="KW-0464">Manganese</keyword>
<dbReference type="PROSITE" id="PS51409">
    <property type="entry name" value="ARGINASE_2"/>
    <property type="match status" value="1"/>
</dbReference>
<dbReference type="SUPFAM" id="SSF52768">
    <property type="entry name" value="Arginase/deacetylase"/>
    <property type="match status" value="1"/>
</dbReference>
<dbReference type="InterPro" id="IPR014033">
    <property type="entry name" value="Arginase"/>
</dbReference>
<evidence type="ECO:0000256" key="8">
    <source>
        <dbReference type="ARBA" id="ARBA00023211"/>
    </source>
</evidence>
<dbReference type="PANTHER" id="PTHR43782">
    <property type="entry name" value="ARGINASE"/>
    <property type="match status" value="1"/>
</dbReference>
<dbReference type="PROSITE" id="PS01053">
    <property type="entry name" value="ARGINASE_1"/>
    <property type="match status" value="1"/>
</dbReference>